<feature type="transmembrane region" description="Helical" evidence="1">
    <location>
        <begin position="60"/>
        <end position="87"/>
    </location>
</feature>
<proteinExistence type="predicted"/>
<sequence>MLVLILYILAATILLLINMNKVLHPVEIVLYWMINAMINEEFILITIANLKVIKMPNEPIPAITLLISKIYLMPMLSLCFLTYFLIFQTTISRIILISISVLVHTSCLYINEWLGLVNLIHWSYDLTIIFWGAVLFVNLFLLFGYRKLLRRVGIVNESINNA</sequence>
<keyword evidence="1" id="KW-1133">Transmembrane helix</keyword>
<dbReference type="Proteomes" id="UP000050996">
    <property type="component" value="Unassembled WGS sequence"/>
</dbReference>
<evidence type="ECO:0000313" key="3">
    <source>
        <dbReference type="Proteomes" id="UP000050996"/>
    </source>
</evidence>
<dbReference type="PATRIC" id="fig|1637975.4.peg.919"/>
<gene>
    <name evidence="2" type="ORF">AN957_06155</name>
</gene>
<dbReference type="EMBL" id="LJIX01000006">
    <property type="protein sequence ID" value="KQL18211.1"/>
    <property type="molecule type" value="Genomic_DNA"/>
</dbReference>
<feature type="transmembrane region" description="Helical" evidence="1">
    <location>
        <begin position="94"/>
        <end position="114"/>
    </location>
</feature>
<feature type="transmembrane region" description="Helical" evidence="1">
    <location>
        <begin position="126"/>
        <end position="145"/>
    </location>
</feature>
<keyword evidence="3" id="KW-1185">Reference proteome</keyword>
<accession>A0A0Q3VFW5</accession>
<keyword evidence="1" id="KW-0472">Membrane</keyword>
<comment type="caution">
    <text evidence="2">The sequence shown here is derived from an EMBL/GenBank/DDBJ whole genome shotgun (WGS) entry which is preliminary data.</text>
</comment>
<keyword evidence="1" id="KW-0812">Transmembrane</keyword>
<organism evidence="2 3">
    <name type="scientific">Cytobacillus solani</name>
    <dbReference type="NCBI Taxonomy" id="1637975"/>
    <lineage>
        <taxon>Bacteria</taxon>
        <taxon>Bacillati</taxon>
        <taxon>Bacillota</taxon>
        <taxon>Bacilli</taxon>
        <taxon>Bacillales</taxon>
        <taxon>Bacillaceae</taxon>
        <taxon>Cytobacillus</taxon>
    </lineage>
</organism>
<reference evidence="2 3" key="1">
    <citation type="submission" date="2015-09" db="EMBL/GenBank/DDBJ databases">
        <title>Genome sequencing project for genomic taxonomy and phylogenomics of Bacillus-like bacteria.</title>
        <authorList>
            <person name="Liu B."/>
            <person name="Wang J."/>
            <person name="Zhu Y."/>
            <person name="Liu G."/>
            <person name="Chen Q."/>
            <person name="Chen Z."/>
            <person name="Lan J."/>
            <person name="Che J."/>
            <person name="Ge C."/>
            <person name="Shi H."/>
            <person name="Pan Z."/>
            <person name="Liu X."/>
        </authorList>
    </citation>
    <scope>NUCLEOTIDE SEQUENCE [LARGE SCALE GENOMIC DNA]</scope>
    <source>
        <strain evidence="2 3">FJAT-18043</strain>
    </source>
</reference>
<evidence type="ECO:0000256" key="1">
    <source>
        <dbReference type="SAM" id="Phobius"/>
    </source>
</evidence>
<dbReference type="AlphaFoldDB" id="A0A0Q3VFW5"/>
<evidence type="ECO:0000313" key="2">
    <source>
        <dbReference type="EMBL" id="KQL18211.1"/>
    </source>
</evidence>
<dbReference type="STRING" id="1637975.AN957_06155"/>
<protein>
    <submittedName>
        <fullName evidence="2">Uncharacterized protein</fullName>
    </submittedName>
</protein>
<name>A0A0Q3VFW5_9BACI</name>